<organism evidence="2">
    <name type="scientific">Aureoumbra lagunensis</name>
    <dbReference type="NCBI Taxonomy" id="44058"/>
    <lineage>
        <taxon>Eukaryota</taxon>
        <taxon>Sar</taxon>
        <taxon>Stramenopiles</taxon>
        <taxon>Ochrophyta</taxon>
        <taxon>Pelagophyceae</taxon>
        <taxon>Pelagomonadales</taxon>
        <taxon>Aureoumbra</taxon>
    </lineage>
</organism>
<feature type="signal peptide" evidence="1">
    <location>
        <begin position="1"/>
        <end position="21"/>
    </location>
</feature>
<keyword evidence="1" id="KW-0732">Signal</keyword>
<sequence>MTHFLTFFLGVSEALFTPSTSILTKTKSRLQTMLPSTFQHQVPLNKELKQQQDLLLVDQKSNGGTLTKLVLGTVDNIPTASIGMLSLALVWHDVAMQVEPLVLFAAIEAWWQVARSAQHKYLVPRLTRPAPALREDFWKRMLDATADPKGFVEGWFQNIDDVDFAVSLSHVRRSDVEEWIGLNTFGEDYPKAYKQKVREMRMELEKKLNYEFPVHGERLVKPLAPFSEPVKAKQHPLLLYLYLGVMRTVHARQLTEELGFESRAKNTAFGYYLRRGKGSGVPPDLASARGNGTPIVFVHGIGAGLPPYSGFISELVAKAGERPIILLEIPAISMQPNAEPLPGGDVVANELHRLLITEFNSPACVLVAHSFGSTLCSFLSRYQPETLKGIVLIEPVCFLLNLAKTTRQVLYCNNDDDPILNLVVQDPGNSISLRRRFWWHEAQCLADDLIHLNLVASSTIFLAQDDNTVPSADVASYLMATPFHVRQFNSASHGQWQYNLDHISRVVEATLRTAREVDYSNVYSMNPIMIKQKDLTRTERNVKRTLVHLRRQAVSLQNEVHSKALYLSFLIPSFKQEENAKLN</sequence>
<reference evidence="2" key="1">
    <citation type="submission" date="2021-01" db="EMBL/GenBank/DDBJ databases">
        <authorList>
            <person name="Corre E."/>
            <person name="Pelletier E."/>
            <person name="Niang G."/>
            <person name="Scheremetjew M."/>
            <person name="Finn R."/>
            <person name="Kale V."/>
            <person name="Holt S."/>
            <person name="Cochrane G."/>
            <person name="Meng A."/>
            <person name="Brown T."/>
            <person name="Cohen L."/>
        </authorList>
    </citation>
    <scope>NUCLEOTIDE SEQUENCE</scope>
    <source>
        <strain evidence="2">CCMP1510</strain>
    </source>
</reference>
<evidence type="ECO:0000313" key="2">
    <source>
        <dbReference type="EMBL" id="CAE0362743.1"/>
    </source>
</evidence>
<dbReference type="PANTHER" id="PTHR37471:SF1">
    <property type="entry name" value="AB HYDROLASE-1 DOMAIN-CONTAINING PROTEIN"/>
    <property type="match status" value="1"/>
</dbReference>
<gene>
    <name evidence="2" type="ORF">ALAG00032_LOCUS3484</name>
</gene>
<dbReference type="AlphaFoldDB" id="A0A7S3JU83"/>
<dbReference type="PANTHER" id="PTHR37471">
    <property type="entry name" value="UNNAMED PRODUCT"/>
    <property type="match status" value="1"/>
</dbReference>
<name>A0A7S3JU83_9STRA</name>
<dbReference type="SUPFAM" id="SSF53474">
    <property type="entry name" value="alpha/beta-Hydrolases"/>
    <property type="match status" value="1"/>
</dbReference>
<protein>
    <recommendedName>
        <fullName evidence="3">AB hydrolase-1 domain-containing protein</fullName>
    </recommendedName>
</protein>
<evidence type="ECO:0008006" key="3">
    <source>
        <dbReference type="Google" id="ProtNLM"/>
    </source>
</evidence>
<feature type="chain" id="PRO_5031361873" description="AB hydrolase-1 domain-containing protein" evidence="1">
    <location>
        <begin position="22"/>
        <end position="583"/>
    </location>
</feature>
<dbReference type="EMBL" id="HBIJ01004961">
    <property type="protein sequence ID" value="CAE0362743.1"/>
    <property type="molecule type" value="Transcribed_RNA"/>
</dbReference>
<evidence type="ECO:0000256" key="1">
    <source>
        <dbReference type="SAM" id="SignalP"/>
    </source>
</evidence>
<dbReference type="InterPro" id="IPR029058">
    <property type="entry name" value="AB_hydrolase_fold"/>
</dbReference>
<accession>A0A7S3JU83</accession>
<dbReference type="Gene3D" id="3.40.50.1820">
    <property type="entry name" value="alpha/beta hydrolase"/>
    <property type="match status" value="1"/>
</dbReference>
<proteinExistence type="predicted"/>